<feature type="domain" description="SCP" evidence="2">
    <location>
        <begin position="43"/>
        <end position="154"/>
    </location>
</feature>
<name>A0A1M5BXK8_9BACT</name>
<protein>
    <submittedName>
        <fullName evidence="3">Cysteine-rich secretory protein family protein</fullName>
    </submittedName>
</protein>
<feature type="signal peptide" evidence="1">
    <location>
        <begin position="1"/>
        <end position="19"/>
    </location>
</feature>
<proteinExistence type="predicted"/>
<dbReference type="Proteomes" id="UP000184048">
    <property type="component" value="Unassembled WGS sequence"/>
</dbReference>
<dbReference type="Gene3D" id="3.40.33.10">
    <property type="entry name" value="CAP"/>
    <property type="match status" value="1"/>
</dbReference>
<dbReference type="STRING" id="1121884.SAMN02745131_02721"/>
<feature type="chain" id="PRO_5012228901" evidence="1">
    <location>
        <begin position="20"/>
        <end position="163"/>
    </location>
</feature>
<evidence type="ECO:0000256" key="1">
    <source>
        <dbReference type="SAM" id="SignalP"/>
    </source>
</evidence>
<dbReference type="Pfam" id="PF00188">
    <property type="entry name" value="CAP"/>
    <property type="match status" value="1"/>
</dbReference>
<accession>A0A1M5BXK8</accession>
<dbReference type="EMBL" id="FQUU01000011">
    <property type="protein sequence ID" value="SHF47151.1"/>
    <property type="molecule type" value="Genomic_DNA"/>
</dbReference>
<dbReference type="PANTHER" id="PTHR31157:SF1">
    <property type="entry name" value="SCP DOMAIN-CONTAINING PROTEIN"/>
    <property type="match status" value="1"/>
</dbReference>
<evidence type="ECO:0000313" key="3">
    <source>
        <dbReference type="EMBL" id="SHF47151.1"/>
    </source>
</evidence>
<dbReference type="InterPro" id="IPR035940">
    <property type="entry name" value="CAP_sf"/>
</dbReference>
<evidence type="ECO:0000313" key="4">
    <source>
        <dbReference type="Proteomes" id="UP000184048"/>
    </source>
</evidence>
<organism evidence="3 4">
    <name type="scientific">Flavisolibacter ginsengisoli DSM 18119</name>
    <dbReference type="NCBI Taxonomy" id="1121884"/>
    <lineage>
        <taxon>Bacteria</taxon>
        <taxon>Pseudomonadati</taxon>
        <taxon>Bacteroidota</taxon>
        <taxon>Chitinophagia</taxon>
        <taxon>Chitinophagales</taxon>
        <taxon>Chitinophagaceae</taxon>
        <taxon>Flavisolibacter</taxon>
    </lineage>
</organism>
<gene>
    <name evidence="3" type="ORF">SAMN02745131_02721</name>
</gene>
<sequence length="163" mass="18522">MKVAFPVTFFLLFCMSSEAAFSMDHSNPGPGPTIGLNKTVIIVNDVRKKGCKCGDTYYYAAPPLIWNEQLEKAAFEHSNDMYRRNYFSHVSPEGFKAGDRIEKAGYHWMMYGENIGMGYKNEKEMVEGWLKSPGHCKNIMNKGYKEMAVAKVGSYWTQTFGAR</sequence>
<keyword evidence="4" id="KW-1185">Reference proteome</keyword>
<dbReference type="CDD" id="cd05379">
    <property type="entry name" value="CAP_bacterial"/>
    <property type="match status" value="1"/>
</dbReference>
<reference evidence="3 4" key="1">
    <citation type="submission" date="2016-11" db="EMBL/GenBank/DDBJ databases">
        <authorList>
            <person name="Jaros S."/>
            <person name="Januszkiewicz K."/>
            <person name="Wedrychowicz H."/>
        </authorList>
    </citation>
    <scope>NUCLEOTIDE SEQUENCE [LARGE SCALE GENOMIC DNA]</scope>
    <source>
        <strain evidence="3 4">DSM 18119</strain>
    </source>
</reference>
<keyword evidence="1" id="KW-0732">Signal</keyword>
<dbReference type="SUPFAM" id="SSF55797">
    <property type="entry name" value="PR-1-like"/>
    <property type="match status" value="1"/>
</dbReference>
<dbReference type="PANTHER" id="PTHR31157">
    <property type="entry name" value="SCP DOMAIN-CONTAINING PROTEIN"/>
    <property type="match status" value="1"/>
</dbReference>
<dbReference type="RefSeq" id="WP_072835883.1">
    <property type="nucleotide sequence ID" value="NZ_FQUU01000011.1"/>
</dbReference>
<evidence type="ECO:0000259" key="2">
    <source>
        <dbReference type="Pfam" id="PF00188"/>
    </source>
</evidence>
<dbReference type="AlphaFoldDB" id="A0A1M5BXK8"/>
<dbReference type="InterPro" id="IPR014044">
    <property type="entry name" value="CAP_dom"/>
</dbReference>
<dbReference type="OrthoDB" id="982527at2"/>